<dbReference type="AlphaFoldDB" id="A0A1M6L5U3"/>
<sequence>MANFKFHVVTVVGIFVALALGIVIGTSLSDNIIIESQMSTIELMQNKINTLEEEKGNLIVELVDLKGNMEELKESEERLFSLLLKDYEDIENVTLITFSNDNTILELPVIKRGKVSLQNVILINEERLESEDLQTFLGITQNVNKVFSEKLANFLHNGDDLSIKYLEEIDLLTFFGNYDFTNQQFIFYFTGDEEDQLLKIMAERLYGLNHKVVAITDLEKQAFLKLNKNIVQISKIFRLDAQIDLINNLIEDVKKVSGN</sequence>
<keyword evidence="3" id="KW-1185">Reference proteome</keyword>
<dbReference type="GO" id="GO:0016020">
    <property type="term" value="C:membrane"/>
    <property type="evidence" value="ECO:0007669"/>
    <property type="project" value="InterPro"/>
</dbReference>
<dbReference type="RefSeq" id="WP_072905762.1">
    <property type="nucleotide sequence ID" value="NZ_FRAI01000005.1"/>
</dbReference>
<keyword evidence="1" id="KW-0175">Coiled coil</keyword>
<dbReference type="GO" id="GO:0055070">
    <property type="term" value="P:copper ion homeostasis"/>
    <property type="evidence" value="ECO:0007669"/>
    <property type="project" value="InterPro"/>
</dbReference>
<dbReference type="STRING" id="1120989.SAMN02745227_00379"/>
<proteinExistence type="predicted"/>
<dbReference type="OrthoDB" id="2382049at2"/>
<organism evidence="2 3">
    <name type="scientific">Anaerobranca californiensis DSM 14826</name>
    <dbReference type="NCBI Taxonomy" id="1120989"/>
    <lineage>
        <taxon>Bacteria</taxon>
        <taxon>Bacillati</taxon>
        <taxon>Bacillota</taxon>
        <taxon>Clostridia</taxon>
        <taxon>Eubacteriales</taxon>
        <taxon>Proteinivoracaceae</taxon>
        <taxon>Anaerobranca</taxon>
    </lineage>
</organism>
<accession>A0A1M6L5U3</accession>
<dbReference type="Pfam" id="PF11382">
    <property type="entry name" value="MctB"/>
    <property type="match status" value="1"/>
</dbReference>
<evidence type="ECO:0000313" key="3">
    <source>
        <dbReference type="Proteomes" id="UP000243547"/>
    </source>
</evidence>
<evidence type="ECO:0000313" key="2">
    <source>
        <dbReference type="EMBL" id="SHJ66484.1"/>
    </source>
</evidence>
<dbReference type="Proteomes" id="UP000243547">
    <property type="component" value="Unassembled WGS sequence"/>
</dbReference>
<dbReference type="EMBL" id="FRAI01000005">
    <property type="protein sequence ID" value="SHJ66484.1"/>
    <property type="molecule type" value="Genomic_DNA"/>
</dbReference>
<evidence type="ECO:0000256" key="1">
    <source>
        <dbReference type="SAM" id="Coils"/>
    </source>
</evidence>
<reference evidence="3" key="1">
    <citation type="submission" date="2016-11" db="EMBL/GenBank/DDBJ databases">
        <authorList>
            <person name="Varghese N."/>
            <person name="Submissions S."/>
        </authorList>
    </citation>
    <scope>NUCLEOTIDE SEQUENCE [LARGE SCALE GENOMIC DNA]</scope>
    <source>
        <strain evidence="3">DSM 14826</strain>
    </source>
</reference>
<gene>
    <name evidence="2" type="ORF">SAMN02745227_00379</name>
</gene>
<feature type="coiled-coil region" evidence="1">
    <location>
        <begin position="34"/>
        <end position="75"/>
    </location>
</feature>
<protein>
    <submittedName>
        <fullName evidence="2">Copper transport outer membrane protein, MctB</fullName>
    </submittedName>
</protein>
<name>A0A1M6L5U3_9FIRM</name>
<dbReference type="InterPro" id="IPR021522">
    <property type="entry name" value="MctB"/>
</dbReference>